<evidence type="ECO:0000256" key="2">
    <source>
        <dbReference type="SAM" id="Phobius"/>
    </source>
</evidence>
<feature type="transmembrane region" description="Helical" evidence="2">
    <location>
        <begin position="299"/>
        <end position="323"/>
    </location>
</feature>
<reference evidence="3" key="1">
    <citation type="submission" date="2021-02" db="EMBL/GenBank/DDBJ databases">
        <title>First Annotated Genome of the Yellow-green Alga Tribonema minus.</title>
        <authorList>
            <person name="Mahan K.M."/>
        </authorList>
    </citation>
    <scope>NUCLEOTIDE SEQUENCE</scope>
    <source>
        <strain evidence="3">UTEX B ZZ1240</strain>
    </source>
</reference>
<feature type="transmembrane region" description="Helical" evidence="2">
    <location>
        <begin position="159"/>
        <end position="181"/>
    </location>
</feature>
<organism evidence="3 4">
    <name type="scientific">Tribonema minus</name>
    <dbReference type="NCBI Taxonomy" id="303371"/>
    <lineage>
        <taxon>Eukaryota</taxon>
        <taxon>Sar</taxon>
        <taxon>Stramenopiles</taxon>
        <taxon>Ochrophyta</taxon>
        <taxon>PX clade</taxon>
        <taxon>Xanthophyceae</taxon>
        <taxon>Tribonematales</taxon>
        <taxon>Tribonemataceae</taxon>
        <taxon>Tribonema</taxon>
    </lineage>
</organism>
<keyword evidence="2" id="KW-0472">Membrane</keyword>
<dbReference type="EMBL" id="JAFCMP010000434">
    <property type="protein sequence ID" value="KAG5179977.1"/>
    <property type="molecule type" value="Genomic_DNA"/>
</dbReference>
<dbReference type="PANTHER" id="PTHR11319:SF35">
    <property type="entry name" value="OUTER MEMBRANE PROTEIN PMPC-RELATED"/>
    <property type="match status" value="1"/>
</dbReference>
<feature type="transmembrane region" description="Helical" evidence="2">
    <location>
        <begin position="268"/>
        <end position="287"/>
    </location>
</feature>
<dbReference type="OrthoDB" id="205258at2759"/>
<name>A0A835YTX2_9STRA</name>
<sequence length="367" mass="41225">MQRFRIPIVVLQVLTQYISITGLALPLQYLRFLRAVDFMSLDMRWLTSPGCAADVDFYGRLLVTTLAPLVITALIFSPRFYLWLASRRSHGTVAPKLREVVSRDVNAFLVSTFLIFSGVSLTVFETFGCDELNTGKSYLRADYSLRCDDEEGTHAKYSIYAAFMIVVYPVGIPALYASILWRSAVRQRDRTQLPSRLASATSFLWRPYKGRAYYWETAECVRRLMLAGLLVFIMPGSPGQSAVACMFAFFTAMVYEQVRPHQERMDKWLYTLGYGIVVCSMFTSLLMQVQWVEGNSEKAIGNLLIALNVLLLVMALTQVALVYRGVRTAAGPLRQNSLFDQHHRSSRSAVGSTPAPVDDAFAPSPIS</sequence>
<dbReference type="AlphaFoldDB" id="A0A835YTX2"/>
<protein>
    <submittedName>
        <fullName evidence="3">Uncharacterized protein</fullName>
    </submittedName>
</protein>
<dbReference type="PANTHER" id="PTHR11319">
    <property type="entry name" value="G PROTEIN-COUPLED RECEPTOR-RELATED"/>
    <property type="match status" value="1"/>
</dbReference>
<feature type="transmembrane region" description="Helical" evidence="2">
    <location>
        <begin position="66"/>
        <end position="84"/>
    </location>
</feature>
<keyword evidence="2" id="KW-1133">Transmembrane helix</keyword>
<evidence type="ECO:0000313" key="4">
    <source>
        <dbReference type="Proteomes" id="UP000664859"/>
    </source>
</evidence>
<accession>A0A835YTX2</accession>
<keyword evidence="2" id="KW-0812">Transmembrane</keyword>
<feature type="transmembrane region" description="Helical" evidence="2">
    <location>
        <begin position="105"/>
        <end position="124"/>
    </location>
</feature>
<feature type="region of interest" description="Disordered" evidence="1">
    <location>
        <begin position="345"/>
        <end position="367"/>
    </location>
</feature>
<feature type="transmembrane region" description="Helical" evidence="2">
    <location>
        <begin position="239"/>
        <end position="256"/>
    </location>
</feature>
<proteinExistence type="predicted"/>
<dbReference type="Proteomes" id="UP000664859">
    <property type="component" value="Unassembled WGS sequence"/>
</dbReference>
<comment type="caution">
    <text evidence="3">The sequence shown here is derived from an EMBL/GenBank/DDBJ whole genome shotgun (WGS) entry which is preliminary data.</text>
</comment>
<gene>
    <name evidence="3" type="ORF">JKP88DRAFT_325492</name>
</gene>
<evidence type="ECO:0000256" key="1">
    <source>
        <dbReference type="SAM" id="MobiDB-lite"/>
    </source>
</evidence>
<evidence type="ECO:0000313" key="3">
    <source>
        <dbReference type="EMBL" id="KAG5179977.1"/>
    </source>
</evidence>
<keyword evidence="4" id="KW-1185">Reference proteome</keyword>
<feature type="transmembrane region" description="Helical" evidence="2">
    <location>
        <begin position="7"/>
        <end position="29"/>
    </location>
</feature>